<name>A0ACC3Z656_COLTU</name>
<gene>
    <name evidence="1" type="ORF">CTRU02_206147</name>
</gene>
<reference evidence="1 2" key="1">
    <citation type="journal article" date="2020" name="Phytopathology">
        <title>Genome Sequence Resources of Colletotrichum truncatum, C. plurivorum, C. musicola, and C. sojae: Four Species Pathogenic to Soybean (Glycine max).</title>
        <authorList>
            <person name="Rogerio F."/>
            <person name="Boufleur T.R."/>
            <person name="Ciampi-Guillardi M."/>
            <person name="Sukno S.A."/>
            <person name="Thon M.R."/>
            <person name="Massola Junior N.S."/>
            <person name="Baroncelli R."/>
        </authorList>
    </citation>
    <scope>NUCLEOTIDE SEQUENCE [LARGE SCALE GENOMIC DNA]</scope>
    <source>
        <strain evidence="1 2">CMES1059</strain>
    </source>
</reference>
<accession>A0ACC3Z656</accession>
<proteinExistence type="predicted"/>
<dbReference type="Proteomes" id="UP000805649">
    <property type="component" value="Unassembled WGS sequence"/>
</dbReference>
<comment type="caution">
    <text evidence="1">The sequence shown here is derived from an EMBL/GenBank/DDBJ whole genome shotgun (WGS) entry which is preliminary data.</text>
</comment>
<evidence type="ECO:0000313" key="2">
    <source>
        <dbReference type="Proteomes" id="UP000805649"/>
    </source>
</evidence>
<evidence type="ECO:0000313" key="1">
    <source>
        <dbReference type="EMBL" id="KAL0939537.1"/>
    </source>
</evidence>
<organism evidence="1 2">
    <name type="scientific">Colletotrichum truncatum</name>
    <name type="common">Anthracnose fungus</name>
    <name type="synonym">Colletotrichum capsici</name>
    <dbReference type="NCBI Taxonomy" id="5467"/>
    <lineage>
        <taxon>Eukaryota</taxon>
        <taxon>Fungi</taxon>
        <taxon>Dikarya</taxon>
        <taxon>Ascomycota</taxon>
        <taxon>Pezizomycotina</taxon>
        <taxon>Sordariomycetes</taxon>
        <taxon>Hypocreomycetidae</taxon>
        <taxon>Glomerellales</taxon>
        <taxon>Glomerellaceae</taxon>
        <taxon>Colletotrichum</taxon>
        <taxon>Colletotrichum truncatum species complex</taxon>
    </lineage>
</organism>
<dbReference type="EMBL" id="VUJX02000003">
    <property type="protein sequence ID" value="KAL0939537.1"/>
    <property type="molecule type" value="Genomic_DNA"/>
</dbReference>
<sequence length="251" mass="29057">MANFQPIDRAIAQGPQCLLGDPEFRRPVRECLQQLSHHNGSHNYPYCWGYTIFRTVYTPGSDEAFAKAIERLGVYAKNFVDDDILLKPLPNKKARDPLPNQELWSRYYNEVVEDPETLANAGIEEVGKRFDAWVNEHLAPASGKRSAPNARFSLCLMLDQEGIDSILAMPEDPKVGLKGDPDLYRRWVKVVTDEQRPESGRVWFRVGIQGSLWSMWFSMQDPDFMYEEVGWLNGDDQVYNFWGQMYVDYEY</sequence>
<keyword evidence="2" id="KW-1185">Reference proteome</keyword>
<protein>
    <submittedName>
        <fullName evidence="1">Uncharacterized protein</fullName>
    </submittedName>
</protein>